<protein>
    <submittedName>
        <fullName evidence="4">Cell wall-active antibiotics response 4TMS YvqF</fullName>
    </submittedName>
</protein>
<dbReference type="OrthoDB" id="3636235at2"/>
<dbReference type="InterPro" id="IPR054331">
    <property type="entry name" value="LiaF_TM"/>
</dbReference>
<dbReference type="PANTHER" id="PTHR40763:SF5">
    <property type="entry name" value="MEMBRANE PROTEIN"/>
    <property type="match status" value="1"/>
</dbReference>
<accession>A0A1M7CM81</accession>
<gene>
    <name evidence="4" type="ORF">SAMN02745136_05462</name>
</gene>
<feature type="domain" description="LiaF transmembrane" evidence="3">
    <location>
        <begin position="9"/>
        <end position="106"/>
    </location>
</feature>
<dbReference type="RefSeq" id="WP_073280356.1">
    <property type="nucleotide sequence ID" value="NZ_FRAC01000044.1"/>
</dbReference>
<dbReference type="AlphaFoldDB" id="A0A1M7CM81"/>
<evidence type="ECO:0000259" key="2">
    <source>
        <dbReference type="Pfam" id="PF09922"/>
    </source>
</evidence>
<feature type="transmembrane region" description="Helical" evidence="1">
    <location>
        <begin position="35"/>
        <end position="52"/>
    </location>
</feature>
<dbReference type="Proteomes" id="UP000184386">
    <property type="component" value="Unassembled WGS sequence"/>
</dbReference>
<reference evidence="4 5" key="1">
    <citation type="submission" date="2016-11" db="EMBL/GenBank/DDBJ databases">
        <authorList>
            <person name="Jaros S."/>
            <person name="Januszkiewicz K."/>
            <person name="Wedrychowicz H."/>
        </authorList>
    </citation>
    <scope>NUCLEOTIDE SEQUENCE [LARGE SCALE GENOMIC DNA]</scope>
    <source>
        <strain evidence="4 5">DSM 15929</strain>
    </source>
</reference>
<evidence type="ECO:0000313" key="5">
    <source>
        <dbReference type="Proteomes" id="UP000184386"/>
    </source>
</evidence>
<proteinExistence type="predicted"/>
<feature type="domain" description="Cell wall-active antibiotics response LiaF-like C-terminal" evidence="2">
    <location>
        <begin position="142"/>
        <end position="202"/>
    </location>
</feature>
<dbReference type="EMBL" id="FRAC01000044">
    <property type="protein sequence ID" value="SHL68356.1"/>
    <property type="molecule type" value="Genomic_DNA"/>
</dbReference>
<organism evidence="4 5">
    <name type="scientific">Anaerocolumna jejuensis DSM 15929</name>
    <dbReference type="NCBI Taxonomy" id="1121322"/>
    <lineage>
        <taxon>Bacteria</taxon>
        <taxon>Bacillati</taxon>
        <taxon>Bacillota</taxon>
        <taxon>Clostridia</taxon>
        <taxon>Lachnospirales</taxon>
        <taxon>Lachnospiraceae</taxon>
        <taxon>Anaerocolumna</taxon>
    </lineage>
</organism>
<dbReference type="InterPro" id="IPR024425">
    <property type="entry name" value="LiaF-like_C"/>
</dbReference>
<keyword evidence="1" id="KW-0812">Transmembrane</keyword>
<keyword evidence="5" id="KW-1185">Reference proteome</keyword>
<evidence type="ECO:0000313" key="4">
    <source>
        <dbReference type="EMBL" id="SHL68356.1"/>
    </source>
</evidence>
<dbReference type="STRING" id="1121322.SAMN02745136_05462"/>
<dbReference type="Pfam" id="PF22570">
    <property type="entry name" value="LiaF-TM"/>
    <property type="match status" value="1"/>
</dbReference>
<dbReference type="PANTHER" id="PTHR40763">
    <property type="entry name" value="MEMBRANE PROTEIN-RELATED"/>
    <property type="match status" value="1"/>
</dbReference>
<keyword evidence="1" id="KW-1133">Transmembrane helix</keyword>
<dbReference type="Pfam" id="PF09922">
    <property type="entry name" value="LiaF-like_C"/>
    <property type="match status" value="1"/>
</dbReference>
<evidence type="ECO:0000256" key="1">
    <source>
        <dbReference type="SAM" id="Phobius"/>
    </source>
</evidence>
<feature type="transmembrane region" description="Helical" evidence="1">
    <location>
        <begin position="7"/>
        <end position="29"/>
    </location>
</feature>
<evidence type="ECO:0000259" key="3">
    <source>
        <dbReference type="Pfam" id="PF22570"/>
    </source>
</evidence>
<keyword evidence="1" id="KW-0472">Membrane</keyword>
<name>A0A1M7CM81_9FIRM</name>
<feature type="transmembrane region" description="Helical" evidence="1">
    <location>
        <begin position="59"/>
        <end position="77"/>
    </location>
</feature>
<feature type="transmembrane region" description="Helical" evidence="1">
    <location>
        <begin position="83"/>
        <end position="101"/>
    </location>
</feature>
<sequence length="226" mass="24903">MKLTPSNLIWGILFIILGIGFGGDVMGLWNFNLFFSGWWTLFIIIPSAVSIFQNGARTGNIVWLAIGVMLFLGQQDIVDFDIIGKLIVPIIFVLIGFSIIFRNSFHTNRDQYKNVKFQGGMNQHSAIFAGNEYHIRGERFLGTNMNAIFGGVELDLREAIIEEDIVINATVAFGGIDISVPGNVNVKVSNIPIFGGVSNKAGRTYNESLPTIYVNSTCMFGGIDIK</sequence>